<dbReference type="EMBL" id="MN739029">
    <property type="protein sequence ID" value="QHT35994.1"/>
    <property type="molecule type" value="Genomic_DNA"/>
</dbReference>
<evidence type="ECO:0008006" key="4">
    <source>
        <dbReference type="Google" id="ProtNLM"/>
    </source>
</evidence>
<keyword evidence="2" id="KW-0472">Membrane</keyword>
<protein>
    <recommendedName>
        <fullName evidence="4">Rho termination factor N-terminal domain-containing protein</fullName>
    </recommendedName>
</protein>
<feature type="compositionally biased region" description="Acidic residues" evidence="1">
    <location>
        <begin position="93"/>
        <end position="156"/>
    </location>
</feature>
<dbReference type="AlphaFoldDB" id="A0A6C0F440"/>
<evidence type="ECO:0000256" key="1">
    <source>
        <dbReference type="SAM" id="MobiDB-lite"/>
    </source>
</evidence>
<name>A0A6C0F440_9ZZZZ</name>
<evidence type="ECO:0000313" key="3">
    <source>
        <dbReference type="EMBL" id="QHT35994.1"/>
    </source>
</evidence>
<feature type="region of interest" description="Disordered" evidence="1">
    <location>
        <begin position="175"/>
        <end position="232"/>
    </location>
</feature>
<feature type="region of interest" description="Disordered" evidence="1">
    <location>
        <begin position="75"/>
        <end position="161"/>
    </location>
</feature>
<sequence length="288" mass="32150">MALTDIFSTSFLITFSVSLLLVGFLFIYINQKMADQNHKISSMLGLISTMAEELNVCRSRVNMLTNVIGKGSLVNSNGSATLGNSSENLIDVSDGENEKEDEDDDDEEDDDEEDDEEDDDEEDDDDDDEDDDEDYEDSNEDDDDDDEDIVPDEELASGDIEILGDIKSIKFNNNLNMEGQEDESSEEESGGDDEEDNSEDLQELTLEDLDNSEEDDNDVDISNNVQDTNKSPFNLSELKTISINDLASPTDYKKLSLNKLRSIVVEKGITTDASKLNKQKLLKMLEAE</sequence>
<keyword evidence="2" id="KW-1133">Transmembrane helix</keyword>
<feature type="compositionally biased region" description="Acidic residues" evidence="1">
    <location>
        <begin position="179"/>
        <end position="219"/>
    </location>
</feature>
<feature type="transmembrane region" description="Helical" evidence="2">
    <location>
        <begin position="6"/>
        <end position="29"/>
    </location>
</feature>
<proteinExistence type="predicted"/>
<feature type="compositionally biased region" description="Polar residues" evidence="1">
    <location>
        <begin position="75"/>
        <end position="88"/>
    </location>
</feature>
<reference evidence="3" key="1">
    <citation type="journal article" date="2020" name="Nature">
        <title>Giant virus diversity and host interactions through global metagenomics.</title>
        <authorList>
            <person name="Schulz F."/>
            <person name="Roux S."/>
            <person name="Paez-Espino D."/>
            <person name="Jungbluth S."/>
            <person name="Walsh D.A."/>
            <person name="Denef V.J."/>
            <person name="McMahon K.D."/>
            <person name="Konstantinidis K.T."/>
            <person name="Eloe-Fadrosh E.A."/>
            <person name="Kyrpides N.C."/>
            <person name="Woyke T."/>
        </authorList>
    </citation>
    <scope>NUCLEOTIDE SEQUENCE</scope>
    <source>
        <strain evidence="3">GVMAG-M-3300009182-46</strain>
    </source>
</reference>
<organism evidence="3">
    <name type="scientific">viral metagenome</name>
    <dbReference type="NCBI Taxonomy" id="1070528"/>
    <lineage>
        <taxon>unclassified sequences</taxon>
        <taxon>metagenomes</taxon>
        <taxon>organismal metagenomes</taxon>
    </lineage>
</organism>
<keyword evidence="2" id="KW-0812">Transmembrane</keyword>
<evidence type="ECO:0000256" key="2">
    <source>
        <dbReference type="SAM" id="Phobius"/>
    </source>
</evidence>
<accession>A0A6C0F440</accession>